<evidence type="ECO:0000256" key="2">
    <source>
        <dbReference type="ARBA" id="ARBA00022448"/>
    </source>
</evidence>
<dbReference type="SUPFAM" id="SSF56935">
    <property type="entry name" value="Porins"/>
    <property type="match status" value="1"/>
</dbReference>
<dbReference type="InterPro" id="IPR037066">
    <property type="entry name" value="Plug_dom_sf"/>
</dbReference>
<keyword evidence="6 8" id="KW-0472">Membrane</keyword>
<proteinExistence type="inferred from homology"/>
<keyword evidence="13" id="KW-0675">Receptor</keyword>
<comment type="caution">
    <text evidence="13">The sequence shown here is derived from an EMBL/GenBank/DDBJ whole genome shotgun (WGS) entry which is preliminary data.</text>
</comment>
<dbReference type="EMBL" id="JBEHZE010000001">
    <property type="protein sequence ID" value="MEX6633163.1"/>
    <property type="molecule type" value="Genomic_DNA"/>
</dbReference>
<comment type="similarity">
    <text evidence="8 9">Belongs to the TonB-dependent receptor family.</text>
</comment>
<evidence type="ECO:0000256" key="10">
    <source>
        <dbReference type="SAM" id="SignalP"/>
    </source>
</evidence>
<evidence type="ECO:0000256" key="8">
    <source>
        <dbReference type="PROSITE-ProRule" id="PRU01360"/>
    </source>
</evidence>
<feature type="chain" id="PRO_5045689963" evidence="10">
    <location>
        <begin position="26"/>
        <end position="810"/>
    </location>
</feature>
<dbReference type="InterPro" id="IPR039426">
    <property type="entry name" value="TonB-dep_rcpt-like"/>
</dbReference>
<organism evidence="13 14">
    <name type="scientific">Hyphococcus lacteus</name>
    <dbReference type="NCBI Taxonomy" id="3143536"/>
    <lineage>
        <taxon>Bacteria</taxon>
        <taxon>Pseudomonadati</taxon>
        <taxon>Pseudomonadota</taxon>
        <taxon>Alphaproteobacteria</taxon>
        <taxon>Parvularculales</taxon>
        <taxon>Parvularculaceae</taxon>
        <taxon>Hyphococcus</taxon>
    </lineage>
</organism>
<dbReference type="Gene3D" id="2.170.130.10">
    <property type="entry name" value="TonB-dependent receptor, plug domain"/>
    <property type="match status" value="1"/>
</dbReference>
<dbReference type="Gene3D" id="2.40.170.20">
    <property type="entry name" value="TonB-dependent receptor, beta-barrel domain"/>
    <property type="match status" value="1"/>
</dbReference>
<evidence type="ECO:0000256" key="3">
    <source>
        <dbReference type="ARBA" id="ARBA00022452"/>
    </source>
</evidence>
<keyword evidence="4 8" id="KW-0812">Transmembrane</keyword>
<feature type="domain" description="TonB-dependent receptor-like beta-barrel" evidence="11">
    <location>
        <begin position="312"/>
        <end position="772"/>
    </location>
</feature>
<dbReference type="Proteomes" id="UP001560685">
    <property type="component" value="Unassembled WGS sequence"/>
</dbReference>
<evidence type="ECO:0000256" key="6">
    <source>
        <dbReference type="ARBA" id="ARBA00023136"/>
    </source>
</evidence>
<dbReference type="InterPro" id="IPR012910">
    <property type="entry name" value="Plug_dom"/>
</dbReference>
<reference evidence="13 14" key="1">
    <citation type="submission" date="2024-05" db="EMBL/GenBank/DDBJ databases">
        <title>Three bacterial strains, DH-69, EH-24, and ECK-19 isolated from coastal sediments.</title>
        <authorList>
            <person name="Ye Y.-Q."/>
            <person name="Du Z.-J."/>
        </authorList>
    </citation>
    <scope>NUCLEOTIDE SEQUENCE [LARGE SCALE GENOMIC DNA]</scope>
    <source>
        <strain evidence="13 14">ECK-19</strain>
    </source>
</reference>
<evidence type="ECO:0000256" key="1">
    <source>
        <dbReference type="ARBA" id="ARBA00004571"/>
    </source>
</evidence>
<dbReference type="Pfam" id="PF07715">
    <property type="entry name" value="Plug"/>
    <property type="match status" value="1"/>
</dbReference>
<keyword evidence="10" id="KW-0732">Signal</keyword>
<keyword evidence="5 9" id="KW-0798">TonB box</keyword>
<keyword evidence="2 8" id="KW-0813">Transport</keyword>
<protein>
    <submittedName>
        <fullName evidence="13">TonB-dependent receptor</fullName>
    </submittedName>
</protein>
<evidence type="ECO:0000256" key="4">
    <source>
        <dbReference type="ARBA" id="ARBA00022692"/>
    </source>
</evidence>
<evidence type="ECO:0000256" key="9">
    <source>
        <dbReference type="RuleBase" id="RU003357"/>
    </source>
</evidence>
<evidence type="ECO:0000256" key="7">
    <source>
        <dbReference type="ARBA" id="ARBA00023237"/>
    </source>
</evidence>
<evidence type="ECO:0000313" key="13">
    <source>
        <dbReference type="EMBL" id="MEX6633163.1"/>
    </source>
</evidence>
<keyword evidence="3 8" id="KW-1134">Transmembrane beta strand</keyword>
<dbReference type="Pfam" id="PF00593">
    <property type="entry name" value="TonB_dep_Rec_b-barrel"/>
    <property type="match status" value="1"/>
</dbReference>
<comment type="subcellular location">
    <subcellularLocation>
        <location evidence="1 8">Cell outer membrane</location>
        <topology evidence="1 8">Multi-pass membrane protein</topology>
    </subcellularLocation>
</comment>
<keyword evidence="7 8" id="KW-0998">Cell outer membrane</keyword>
<feature type="signal peptide" evidence="10">
    <location>
        <begin position="1"/>
        <end position="25"/>
    </location>
</feature>
<dbReference type="PANTHER" id="PTHR47234">
    <property type="match status" value="1"/>
</dbReference>
<dbReference type="RefSeq" id="WP_369313110.1">
    <property type="nucleotide sequence ID" value="NZ_JBEHZE010000001.1"/>
</dbReference>
<keyword evidence="14" id="KW-1185">Reference proteome</keyword>
<dbReference type="PANTHER" id="PTHR47234:SF3">
    <property type="entry name" value="SECRETIN_TONB SHORT N-TERMINAL DOMAIN-CONTAINING PROTEIN"/>
    <property type="match status" value="1"/>
</dbReference>
<gene>
    <name evidence="13" type="ORF">ABFZ84_06325</name>
</gene>
<dbReference type="InterPro" id="IPR036942">
    <property type="entry name" value="Beta-barrel_TonB_sf"/>
</dbReference>
<evidence type="ECO:0000259" key="11">
    <source>
        <dbReference type="Pfam" id="PF00593"/>
    </source>
</evidence>
<evidence type="ECO:0000313" key="14">
    <source>
        <dbReference type="Proteomes" id="UP001560685"/>
    </source>
</evidence>
<feature type="domain" description="TonB-dependent receptor plug" evidence="12">
    <location>
        <begin position="55"/>
        <end position="176"/>
    </location>
</feature>
<evidence type="ECO:0000259" key="12">
    <source>
        <dbReference type="Pfam" id="PF07715"/>
    </source>
</evidence>
<dbReference type="InterPro" id="IPR000531">
    <property type="entry name" value="Beta-barrel_TonB"/>
</dbReference>
<name>A0ABV3Z3Z5_9PROT</name>
<dbReference type="PROSITE" id="PS52016">
    <property type="entry name" value="TONB_DEPENDENT_REC_3"/>
    <property type="match status" value="1"/>
</dbReference>
<sequence>MKKLLGIMAAASPLALMIGAPTAFAQGNDAAEARAESTDVIVSIGTRRKGRTDTESVIPIDVVGPELIKASGYVDLNDSLRTLVPAFNARRLPLNDGASFVRPITLRSSPADHVLLLLNGKRRHRSATVQIGTGHATTSGSQGQDFNLIPPIAFQSVEVLRDGASAQYGSDAIAGVVNLSLKNAREGGSISAHVGQYYAGDGETYDIQANMGFGLTDAGFLNVSAQYVNEAGTNRSGPHDGAVALAEMGITGIPNPPINTGDPQYEAIKTVWNSELDLGGGASAYLFGNYAWSDSLIGFSYRQSQDAGGLSQHATFADSIYEGTATHPEDFDLQATYPGGYTPKFGGEQSDFSSVVGVRSDGESRFGYDVSFRYGNNSVDYTLSESINASLGVNSPTTFKPGGLAQREIQVDAELSYSLPTEMFADDIFFFGGASYRNESYTITAGDKASYAIGPLLDLPVGANGFQGYSPDTAGTFVTSSYAVYLEAETNITDAWTLSAAGRYEDYEAFGDNFSYKVATRYDFAEAFAVRGAVSTGFRAPAAGQLFGQSQTSQLNGQDFILDAVLVPGSDAAQLFGSTPLVPETSFSLSAGVVFTPASNFNATLDFYQIDVDDRLLLTDSIVVTPAQQAQLAALGYPNGAAVEEVRYFRNAVDTRVRGFDFVASYDLDWNNGARTNISTSVAYNEQILRANPGGIIPANKVIEYEDGIPAWRGNLTLNQYVGDFRFMARGVLYGPWLRSGGLQRDTAVLADVEIEYTGFDNITLAAGARNVGNKFPPGRGLDFLGIIYDNHSVFGTSGGYYYARATYNF</sequence>
<accession>A0ABV3Z3Z5</accession>
<evidence type="ECO:0000256" key="5">
    <source>
        <dbReference type="ARBA" id="ARBA00023077"/>
    </source>
</evidence>